<evidence type="ECO:0000256" key="7">
    <source>
        <dbReference type="ARBA" id="ARBA00029392"/>
    </source>
</evidence>
<dbReference type="EMBL" id="MCGR01000006">
    <property type="protein sequence ID" value="ORY89453.1"/>
    <property type="molecule type" value="Genomic_DNA"/>
</dbReference>
<keyword evidence="6" id="KW-0443">Lipid metabolism</keyword>
<dbReference type="GO" id="GO:0005737">
    <property type="term" value="C:cytoplasm"/>
    <property type="evidence" value="ECO:0007669"/>
    <property type="project" value="TreeGrafter"/>
</dbReference>
<feature type="compositionally biased region" description="Basic residues" evidence="10">
    <location>
        <begin position="330"/>
        <end position="342"/>
    </location>
</feature>
<evidence type="ECO:0000256" key="5">
    <source>
        <dbReference type="ARBA" id="ARBA00022801"/>
    </source>
</evidence>
<comment type="similarity">
    <text evidence="1">Belongs to the AB hydrolase superfamily. AB hydrolase 2 family.</text>
</comment>
<dbReference type="InParanoid" id="A0A1Y2FZ86"/>
<dbReference type="GO" id="GO:0008474">
    <property type="term" value="F:palmitoyl-(protein) hydrolase activity"/>
    <property type="evidence" value="ECO:0007669"/>
    <property type="project" value="UniProtKB-EC"/>
</dbReference>
<proteinExistence type="inferred from homology"/>
<dbReference type="Proteomes" id="UP000193467">
    <property type="component" value="Unassembled WGS sequence"/>
</dbReference>
<keyword evidence="13" id="KW-1185">Reference proteome</keyword>
<reference evidence="12 13" key="1">
    <citation type="submission" date="2016-07" db="EMBL/GenBank/DDBJ databases">
        <title>Pervasive Adenine N6-methylation of Active Genes in Fungi.</title>
        <authorList>
            <consortium name="DOE Joint Genome Institute"/>
            <person name="Mondo S.J."/>
            <person name="Dannebaum R.O."/>
            <person name="Kuo R.C."/>
            <person name="Labutti K."/>
            <person name="Haridas S."/>
            <person name="Kuo A."/>
            <person name="Salamov A."/>
            <person name="Ahrendt S.R."/>
            <person name="Lipzen A."/>
            <person name="Sullivan W."/>
            <person name="Andreopoulos W.B."/>
            <person name="Clum A."/>
            <person name="Lindquist E."/>
            <person name="Daum C."/>
            <person name="Ramamoorthy G.K."/>
            <person name="Gryganskyi A."/>
            <person name="Culley D."/>
            <person name="Magnuson J.K."/>
            <person name="James T.Y."/>
            <person name="O'Malley M.A."/>
            <person name="Stajich J.E."/>
            <person name="Spatafora J.W."/>
            <person name="Visel A."/>
            <person name="Grigoriev I.V."/>
        </authorList>
    </citation>
    <scope>NUCLEOTIDE SEQUENCE [LARGE SCALE GENOMIC DNA]</scope>
    <source>
        <strain evidence="12 13">62-1032</strain>
    </source>
</reference>
<evidence type="ECO:0000256" key="6">
    <source>
        <dbReference type="ARBA" id="ARBA00022832"/>
    </source>
</evidence>
<feature type="region of interest" description="Disordered" evidence="10">
    <location>
        <begin position="314"/>
        <end position="342"/>
    </location>
</feature>
<dbReference type="InterPro" id="IPR003140">
    <property type="entry name" value="PLipase/COase/thioEstase"/>
</dbReference>
<keyword evidence="5" id="KW-0378">Hydrolase</keyword>
<gene>
    <name evidence="12" type="ORF">BCR35DRAFT_300641</name>
</gene>
<dbReference type="STRING" id="106004.A0A1Y2FZ86"/>
<evidence type="ECO:0000256" key="9">
    <source>
        <dbReference type="ARBA" id="ARBA00047337"/>
    </source>
</evidence>
<dbReference type="PANTHER" id="PTHR10655">
    <property type="entry name" value="LYSOPHOSPHOLIPASE-RELATED"/>
    <property type="match status" value="1"/>
</dbReference>
<protein>
    <recommendedName>
        <fullName evidence="3">Acyl-protein thioesterase 1</fullName>
        <ecNumber evidence="2">3.1.2.22</ecNumber>
    </recommendedName>
    <alternativeName>
        <fullName evidence="8">Palmitoyl-protein hydrolase</fullName>
    </alternativeName>
</protein>
<organism evidence="12 13">
    <name type="scientific">Leucosporidium creatinivorum</name>
    <dbReference type="NCBI Taxonomy" id="106004"/>
    <lineage>
        <taxon>Eukaryota</taxon>
        <taxon>Fungi</taxon>
        <taxon>Dikarya</taxon>
        <taxon>Basidiomycota</taxon>
        <taxon>Pucciniomycotina</taxon>
        <taxon>Microbotryomycetes</taxon>
        <taxon>Leucosporidiales</taxon>
        <taxon>Leucosporidium</taxon>
    </lineage>
</organism>
<dbReference type="Pfam" id="PF02230">
    <property type="entry name" value="Abhydrolase_2"/>
    <property type="match status" value="1"/>
</dbReference>
<evidence type="ECO:0000256" key="1">
    <source>
        <dbReference type="ARBA" id="ARBA00006499"/>
    </source>
</evidence>
<keyword evidence="6" id="KW-0276">Fatty acid metabolism</keyword>
<dbReference type="PANTHER" id="PTHR10655:SF17">
    <property type="entry name" value="LYSOPHOSPHOLIPASE-LIKE PROTEIN 1"/>
    <property type="match status" value="1"/>
</dbReference>
<accession>A0A1Y2FZ86</accession>
<evidence type="ECO:0000256" key="3">
    <source>
        <dbReference type="ARBA" id="ARBA00014923"/>
    </source>
</evidence>
<dbReference type="Gene3D" id="3.40.50.1820">
    <property type="entry name" value="alpha/beta hydrolase"/>
    <property type="match status" value="1"/>
</dbReference>
<sequence>MNSAHHYDEAKQRLLDEEMGSPLLSPPRGRSPRPVVLMSPSLRRTLMWFGIVSTLCLCYFATRRNEGTSRKPLSYRETFHRPPASPLNQDAILVKRPTRDHTVTAILLHGLGDIYRTTPAALTAVLSERYDYVKWVAPQARLINSTVSGGVPTSAWYNIETFADLHQNEDENGMIESQREINQLIQEERDALIRIGREPRIVVAGFSQGAVMTMLNVLVSTDQLEAAILLSGYLPLPKQTQQLGSTIPHDLPVWWGHGEADPFLTEIHASEDVATLREAPYSLSNLEYKTYAHVEHYWSPEELEDMARWFGEHAPRERSTGDAKAEAKRLGQKGGRRRHFSG</sequence>
<dbReference type="AlphaFoldDB" id="A0A1Y2FZ86"/>
<dbReference type="GO" id="GO:0052689">
    <property type="term" value="F:carboxylic ester hydrolase activity"/>
    <property type="evidence" value="ECO:0007669"/>
    <property type="project" value="UniProtKB-KW"/>
</dbReference>
<evidence type="ECO:0000313" key="12">
    <source>
        <dbReference type="EMBL" id="ORY89453.1"/>
    </source>
</evidence>
<keyword evidence="4" id="KW-0719">Serine esterase</keyword>
<comment type="catalytic activity">
    <reaction evidence="9">
        <text>S-hexadecanoyl-L-cysteinyl-[protein] + H2O = L-cysteinyl-[protein] + hexadecanoate + H(+)</text>
        <dbReference type="Rhea" id="RHEA:19233"/>
        <dbReference type="Rhea" id="RHEA-COMP:10131"/>
        <dbReference type="Rhea" id="RHEA-COMP:11032"/>
        <dbReference type="ChEBI" id="CHEBI:7896"/>
        <dbReference type="ChEBI" id="CHEBI:15377"/>
        <dbReference type="ChEBI" id="CHEBI:15378"/>
        <dbReference type="ChEBI" id="CHEBI:29950"/>
        <dbReference type="ChEBI" id="CHEBI:74151"/>
        <dbReference type="EC" id="3.1.2.22"/>
    </reaction>
</comment>
<feature type="compositionally biased region" description="Basic and acidic residues" evidence="10">
    <location>
        <begin position="314"/>
        <end position="329"/>
    </location>
</feature>
<dbReference type="InterPro" id="IPR050565">
    <property type="entry name" value="LYPA1-2/EST-like"/>
</dbReference>
<evidence type="ECO:0000256" key="2">
    <source>
        <dbReference type="ARBA" id="ARBA00012423"/>
    </source>
</evidence>
<feature type="domain" description="Phospholipase/carboxylesterase/thioesterase" evidence="11">
    <location>
        <begin position="93"/>
        <end position="308"/>
    </location>
</feature>
<evidence type="ECO:0000313" key="13">
    <source>
        <dbReference type="Proteomes" id="UP000193467"/>
    </source>
</evidence>
<evidence type="ECO:0000256" key="10">
    <source>
        <dbReference type="SAM" id="MobiDB-lite"/>
    </source>
</evidence>
<dbReference type="InterPro" id="IPR029058">
    <property type="entry name" value="AB_hydrolase_fold"/>
</dbReference>
<dbReference type="SUPFAM" id="SSF53474">
    <property type="entry name" value="alpha/beta-Hydrolases"/>
    <property type="match status" value="1"/>
</dbReference>
<dbReference type="OrthoDB" id="2418081at2759"/>
<name>A0A1Y2FZ86_9BASI</name>
<dbReference type="GO" id="GO:0006631">
    <property type="term" value="P:fatty acid metabolic process"/>
    <property type="evidence" value="ECO:0007669"/>
    <property type="project" value="UniProtKB-KW"/>
</dbReference>
<evidence type="ECO:0000256" key="4">
    <source>
        <dbReference type="ARBA" id="ARBA00022487"/>
    </source>
</evidence>
<comment type="function">
    <text evidence="7">Hydrolyzes fatty acids from S-acylated cysteine residues in proteins with a strong preference for palmitoylated G-alpha proteins over other acyl substrates. Mediates the deacylation of G-alpha proteins such as GPA1 in vivo, but has weak or no activity toward palmitoylated Ras proteins. Has weak lysophospholipase activity in vitro; however such activity may not exist in vivo.</text>
</comment>
<evidence type="ECO:0000256" key="8">
    <source>
        <dbReference type="ARBA" id="ARBA00031195"/>
    </source>
</evidence>
<comment type="caution">
    <text evidence="12">The sequence shown here is derived from an EMBL/GenBank/DDBJ whole genome shotgun (WGS) entry which is preliminary data.</text>
</comment>
<dbReference type="EC" id="3.1.2.22" evidence="2"/>
<evidence type="ECO:0000259" key="11">
    <source>
        <dbReference type="Pfam" id="PF02230"/>
    </source>
</evidence>